<dbReference type="PANTHER" id="PTHR38588:SF1">
    <property type="entry name" value="BLL0334 PROTEIN"/>
    <property type="match status" value="1"/>
</dbReference>
<dbReference type="AlphaFoldDB" id="A0A7J5E3S5"/>
<dbReference type="Gene3D" id="3.30.530.20">
    <property type="match status" value="1"/>
</dbReference>
<dbReference type="InterPro" id="IPR023393">
    <property type="entry name" value="START-like_dom_sf"/>
</dbReference>
<dbReference type="InterPro" id="IPR010419">
    <property type="entry name" value="CO_DH_gsu"/>
</dbReference>
<reference evidence="2 3" key="1">
    <citation type="submission" date="2019-09" db="EMBL/GenBank/DDBJ databases">
        <title>Pimelobacter sp. isolated from Paulinella.</title>
        <authorList>
            <person name="Jeong S.E."/>
        </authorList>
    </citation>
    <scope>NUCLEOTIDE SEQUENCE [LARGE SCALE GENOMIC DNA]</scope>
    <source>
        <strain evidence="2 3">Pch-N</strain>
    </source>
</reference>
<dbReference type="CDD" id="cd07823">
    <property type="entry name" value="SRPBCC_5"/>
    <property type="match status" value="1"/>
</dbReference>
<comment type="caution">
    <text evidence="2">The sequence shown here is derived from an EMBL/GenBank/DDBJ whole genome shotgun (WGS) entry which is preliminary data.</text>
</comment>
<proteinExistence type="predicted"/>
<dbReference type="EMBL" id="WBVM01000001">
    <property type="protein sequence ID" value="KAB2812888.1"/>
    <property type="molecule type" value="Genomic_DNA"/>
</dbReference>
<evidence type="ECO:0000313" key="3">
    <source>
        <dbReference type="Proteomes" id="UP000449906"/>
    </source>
</evidence>
<accession>A0A7J5E3S5</accession>
<evidence type="ECO:0008006" key="4">
    <source>
        <dbReference type="Google" id="ProtNLM"/>
    </source>
</evidence>
<name>A0A7J5E3S5_NOCSI</name>
<evidence type="ECO:0000256" key="1">
    <source>
        <dbReference type="SAM" id="MobiDB-lite"/>
    </source>
</evidence>
<gene>
    <name evidence="2" type="ORF">F9L07_14365</name>
</gene>
<dbReference type="RefSeq" id="WP_151580214.1">
    <property type="nucleotide sequence ID" value="NZ_WBVM01000001.1"/>
</dbReference>
<feature type="region of interest" description="Disordered" evidence="1">
    <location>
        <begin position="150"/>
        <end position="180"/>
    </location>
</feature>
<dbReference type="Proteomes" id="UP000449906">
    <property type="component" value="Unassembled WGS sequence"/>
</dbReference>
<dbReference type="PANTHER" id="PTHR38588">
    <property type="entry name" value="BLL0334 PROTEIN"/>
    <property type="match status" value="1"/>
</dbReference>
<organism evidence="2 3">
    <name type="scientific">Nocardioides simplex</name>
    <name type="common">Arthrobacter simplex</name>
    <dbReference type="NCBI Taxonomy" id="2045"/>
    <lineage>
        <taxon>Bacteria</taxon>
        <taxon>Bacillati</taxon>
        <taxon>Actinomycetota</taxon>
        <taxon>Actinomycetes</taxon>
        <taxon>Propionibacteriales</taxon>
        <taxon>Nocardioidaceae</taxon>
        <taxon>Pimelobacter</taxon>
    </lineage>
</organism>
<protein>
    <recommendedName>
        <fullName evidence="4">Carbon monoxide dehydrogenase subunit G</fullName>
    </recommendedName>
</protein>
<dbReference type="SUPFAM" id="SSF55961">
    <property type="entry name" value="Bet v1-like"/>
    <property type="match status" value="1"/>
</dbReference>
<sequence length="220" mass="22885">MQLDHTFTVPVTTDRAWEALLDFERVAPCLPGATLAGMDGDVLEGAVKVKLGPVMLNYLGTATILERDAGRRVMVMDGRAKDARGNGTAAARITARLEEVDRDRTAVHVTTELDVTGRPAQFGRGLMQDVSNKIVGQFATRLADELTQPRATTTSAAAGAPAAPSAAAPTAAPLRPVAPAENPPLDLGSVLPQPTPLQAAVLGAIAALTGLAVLRKLLGR</sequence>
<evidence type="ECO:0000313" key="2">
    <source>
        <dbReference type="EMBL" id="KAB2812888.1"/>
    </source>
</evidence>
<dbReference type="Pfam" id="PF06240">
    <property type="entry name" value="COXG"/>
    <property type="match status" value="1"/>
</dbReference>